<feature type="region of interest" description="Disordered" evidence="1">
    <location>
        <begin position="140"/>
        <end position="176"/>
    </location>
</feature>
<accession>A0A8H7TKP2</accession>
<feature type="compositionally biased region" description="Acidic residues" evidence="1">
    <location>
        <begin position="159"/>
        <end position="176"/>
    </location>
</feature>
<name>A0A8H7TKP2_9HELO</name>
<evidence type="ECO:0000256" key="1">
    <source>
        <dbReference type="SAM" id="MobiDB-lite"/>
    </source>
</evidence>
<evidence type="ECO:0000313" key="2">
    <source>
        <dbReference type="EMBL" id="KAG4420681.1"/>
    </source>
</evidence>
<dbReference type="AlphaFoldDB" id="A0A8H7TKP2"/>
<sequence length="176" mass="18748">MCWEKRIQFSCGCEEVQQVRFCEWAAMPWLTNVAPPKGLPMQPTIDILPVNRVCQYCASEKGKGKTGECAERSEDGEGEVTNEDEDEDMGEGDEDEDMDMDAEGESISEDELRAMIGDGYSLDRYGVLSGFGGSLGARVGASAGSASAGGVRSSLVPVAEEDAEDEDDEEGGAGIS</sequence>
<feature type="compositionally biased region" description="Basic and acidic residues" evidence="1">
    <location>
        <begin position="63"/>
        <end position="75"/>
    </location>
</feature>
<comment type="caution">
    <text evidence="2">The sequence shown here is derived from an EMBL/GenBank/DDBJ whole genome shotgun (WGS) entry which is preliminary data.</text>
</comment>
<dbReference type="EMBL" id="JAFJYH010000079">
    <property type="protein sequence ID" value="KAG4420681.1"/>
    <property type="molecule type" value="Genomic_DNA"/>
</dbReference>
<reference evidence="2" key="1">
    <citation type="submission" date="2021-02" db="EMBL/GenBank/DDBJ databases">
        <title>Genome sequence Cadophora malorum strain M34.</title>
        <authorList>
            <person name="Stefanovic E."/>
            <person name="Vu D."/>
            <person name="Scully C."/>
            <person name="Dijksterhuis J."/>
            <person name="Roader J."/>
            <person name="Houbraken J."/>
        </authorList>
    </citation>
    <scope>NUCLEOTIDE SEQUENCE</scope>
    <source>
        <strain evidence="2">M34</strain>
    </source>
</reference>
<feature type="compositionally biased region" description="Acidic residues" evidence="1">
    <location>
        <begin position="76"/>
        <end position="108"/>
    </location>
</feature>
<evidence type="ECO:0000313" key="3">
    <source>
        <dbReference type="Proteomes" id="UP000664132"/>
    </source>
</evidence>
<keyword evidence="3" id="KW-1185">Reference proteome</keyword>
<feature type="compositionally biased region" description="Low complexity" evidence="1">
    <location>
        <begin position="140"/>
        <end position="155"/>
    </location>
</feature>
<gene>
    <name evidence="2" type="ORF">IFR04_006169</name>
</gene>
<feature type="region of interest" description="Disordered" evidence="1">
    <location>
        <begin position="63"/>
        <end position="108"/>
    </location>
</feature>
<dbReference type="OrthoDB" id="3563216at2759"/>
<dbReference type="Proteomes" id="UP000664132">
    <property type="component" value="Unassembled WGS sequence"/>
</dbReference>
<protein>
    <submittedName>
        <fullName evidence="2">Uncharacterized protein</fullName>
    </submittedName>
</protein>
<proteinExistence type="predicted"/>
<organism evidence="2 3">
    <name type="scientific">Cadophora malorum</name>
    <dbReference type="NCBI Taxonomy" id="108018"/>
    <lineage>
        <taxon>Eukaryota</taxon>
        <taxon>Fungi</taxon>
        <taxon>Dikarya</taxon>
        <taxon>Ascomycota</taxon>
        <taxon>Pezizomycotina</taxon>
        <taxon>Leotiomycetes</taxon>
        <taxon>Helotiales</taxon>
        <taxon>Ploettnerulaceae</taxon>
        <taxon>Cadophora</taxon>
    </lineage>
</organism>